<comment type="cofactor">
    <cofactor evidence="1">
        <name>FAD</name>
        <dbReference type="ChEBI" id="CHEBI:57692"/>
    </cofactor>
</comment>
<evidence type="ECO:0000256" key="5">
    <source>
        <dbReference type="ARBA" id="ARBA00037941"/>
    </source>
</evidence>
<dbReference type="GO" id="GO:0047545">
    <property type="term" value="F:(S)-2-hydroxyglutarate dehydrogenase activity"/>
    <property type="evidence" value="ECO:0007669"/>
    <property type="project" value="TreeGrafter"/>
</dbReference>
<keyword evidence="6" id="KW-0812">Transmembrane</keyword>
<feature type="domain" description="FAD dependent oxidoreductase" evidence="7">
    <location>
        <begin position="11"/>
        <end position="399"/>
    </location>
</feature>
<dbReference type="GO" id="GO:0005737">
    <property type="term" value="C:cytoplasm"/>
    <property type="evidence" value="ECO:0007669"/>
    <property type="project" value="TreeGrafter"/>
</dbReference>
<reference evidence="8 9" key="1">
    <citation type="submission" date="2018-03" db="EMBL/GenBank/DDBJ databases">
        <title>Genomic Encyclopedia of Archaeal and Bacterial Type Strains, Phase II (KMG-II): from individual species to whole genera.</title>
        <authorList>
            <person name="Goeker M."/>
        </authorList>
    </citation>
    <scope>NUCLEOTIDE SEQUENCE [LARGE SCALE GENOMIC DNA]</scope>
    <source>
        <strain evidence="8 9">DSM 45601</strain>
    </source>
</reference>
<dbReference type="Gene3D" id="3.50.50.60">
    <property type="entry name" value="FAD/NAD(P)-binding domain"/>
    <property type="match status" value="1"/>
</dbReference>
<protein>
    <submittedName>
        <fullName evidence="8">Malate dehydrogenase (Quinone)/L-2-hydroxyglutarate oxidase</fullName>
    </submittedName>
</protein>
<evidence type="ECO:0000259" key="7">
    <source>
        <dbReference type="Pfam" id="PF01266"/>
    </source>
</evidence>
<feature type="transmembrane region" description="Helical" evidence="6">
    <location>
        <begin position="12"/>
        <end position="29"/>
    </location>
</feature>
<keyword evidence="4" id="KW-0560">Oxidoreductase</keyword>
<name>A0A2T0Q2L4_9ACTN</name>
<dbReference type="InterPro" id="IPR006076">
    <property type="entry name" value="FAD-dep_OxRdtase"/>
</dbReference>
<evidence type="ECO:0000256" key="1">
    <source>
        <dbReference type="ARBA" id="ARBA00001974"/>
    </source>
</evidence>
<keyword evidence="3" id="KW-0274">FAD</keyword>
<dbReference type="Gene3D" id="3.30.9.10">
    <property type="entry name" value="D-Amino Acid Oxidase, subunit A, domain 2"/>
    <property type="match status" value="1"/>
</dbReference>
<keyword evidence="2" id="KW-0285">Flavoprotein</keyword>
<comment type="similarity">
    <text evidence="5">Belongs to the L2HGDH family.</text>
</comment>
<dbReference type="Pfam" id="PF01266">
    <property type="entry name" value="DAO"/>
    <property type="match status" value="1"/>
</dbReference>
<dbReference type="SUPFAM" id="SSF51905">
    <property type="entry name" value="FAD/NAD(P)-binding domain"/>
    <property type="match status" value="1"/>
</dbReference>
<evidence type="ECO:0000256" key="6">
    <source>
        <dbReference type="SAM" id="Phobius"/>
    </source>
</evidence>
<keyword evidence="9" id="KW-1185">Reference proteome</keyword>
<evidence type="ECO:0000256" key="4">
    <source>
        <dbReference type="ARBA" id="ARBA00023002"/>
    </source>
</evidence>
<evidence type="ECO:0000313" key="9">
    <source>
        <dbReference type="Proteomes" id="UP000237846"/>
    </source>
</evidence>
<dbReference type="PANTHER" id="PTHR43104:SF2">
    <property type="entry name" value="L-2-HYDROXYGLUTARATE DEHYDROGENASE, MITOCHONDRIAL"/>
    <property type="match status" value="1"/>
</dbReference>
<evidence type="ECO:0000256" key="2">
    <source>
        <dbReference type="ARBA" id="ARBA00022630"/>
    </source>
</evidence>
<keyword evidence="6" id="KW-0472">Membrane</keyword>
<dbReference type="Proteomes" id="UP000237846">
    <property type="component" value="Unassembled WGS sequence"/>
</dbReference>
<dbReference type="InterPro" id="IPR036188">
    <property type="entry name" value="FAD/NAD-bd_sf"/>
</dbReference>
<dbReference type="AlphaFoldDB" id="A0A2T0Q2L4"/>
<dbReference type="RefSeq" id="WP_106247990.1">
    <property type="nucleotide sequence ID" value="NZ_PVZC01000005.1"/>
</dbReference>
<dbReference type="PANTHER" id="PTHR43104">
    <property type="entry name" value="L-2-HYDROXYGLUTARATE DEHYDROGENASE, MITOCHONDRIAL"/>
    <property type="match status" value="1"/>
</dbReference>
<dbReference type="NCBIfam" id="NF008726">
    <property type="entry name" value="PRK11728.1"/>
    <property type="match status" value="1"/>
</dbReference>
<accession>A0A2T0Q2L4</accession>
<evidence type="ECO:0000256" key="3">
    <source>
        <dbReference type="ARBA" id="ARBA00022827"/>
    </source>
</evidence>
<organism evidence="8 9">
    <name type="scientific">Allonocardiopsis opalescens</name>
    <dbReference type="NCBI Taxonomy" id="1144618"/>
    <lineage>
        <taxon>Bacteria</taxon>
        <taxon>Bacillati</taxon>
        <taxon>Actinomycetota</taxon>
        <taxon>Actinomycetes</taxon>
        <taxon>Streptosporangiales</taxon>
        <taxon>Allonocardiopsis</taxon>
    </lineage>
</organism>
<dbReference type="OrthoDB" id="9801699at2"/>
<proteinExistence type="inferred from homology"/>
<keyword evidence="6" id="KW-1133">Transmembrane helix</keyword>
<dbReference type="EMBL" id="PVZC01000005">
    <property type="protein sequence ID" value="PRX98031.1"/>
    <property type="molecule type" value="Genomic_DNA"/>
</dbReference>
<sequence length="405" mass="43378">MTPPSVADTVDVAVVGGGIVGLAAARALLRARPGLRLCLLEREQGWGRHQTGHNSGVIHSGLYYAPGSLKARLTREGLREMYAFCAEQGLPAERCGKVVVASDASELPRLEALYERGRANGVRVERLTRAQLRAREPHIAGAAALLVPETGITDYGAVAERIAALLAEDGADLRLGTTVQGIETHGEAALVATDRGTLRARQVVTAAGLHSDLLVRASGAAPKAAIVPFRGEYFHLRPERTDLVRHLVYPVPDPAFPFLGVHLTRSVDGGVHAGPSAVLALSRHGYRRRDVSARTLRELAASRGLRLLARRYWRAGLAEMARSAAKPLFVRGVRRLLPEVRGRDLVRAEAGVRAQALTPDGALVDDFLFQREGRCLHVVNAPSPAATASFAIGRAIAERALSEIA</sequence>
<evidence type="ECO:0000313" key="8">
    <source>
        <dbReference type="EMBL" id="PRX98031.1"/>
    </source>
</evidence>
<comment type="caution">
    <text evidence="8">The sequence shown here is derived from an EMBL/GenBank/DDBJ whole genome shotgun (WGS) entry which is preliminary data.</text>
</comment>
<gene>
    <name evidence="8" type="ORF">CLV72_105384</name>
</gene>